<feature type="region of interest" description="Disordered" evidence="1">
    <location>
        <begin position="40"/>
        <end position="181"/>
    </location>
</feature>
<sequence length="181" mass="21285">MDDVENPEDANELAIYKRLRDIEGRLDQLDEKHDKLREDYTYGIKGGRRKTRRKKKKRHIITRKKKRKRKRKRRRRTKKRRKGGMPKNSTQSKEIDKRIAQLKKSTFRPLKESKSLGSRLKKSSSFRSGLNTLANRASPSTKMFKSAPIETQLANLDLSSPQQSQQPQQPQKQQQTSKSKE</sequence>
<feature type="compositionally biased region" description="Basic residues" evidence="1">
    <location>
        <begin position="46"/>
        <end position="84"/>
    </location>
</feature>
<evidence type="ECO:0000313" key="2">
    <source>
        <dbReference type="EMBL" id="QHU14844.1"/>
    </source>
</evidence>
<name>A0A6C0KF20_9ZZZZ</name>
<protein>
    <submittedName>
        <fullName evidence="2">Uncharacterized protein</fullName>
    </submittedName>
</protein>
<accession>A0A6C0KF20</accession>
<dbReference type="EMBL" id="MN740847">
    <property type="protein sequence ID" value="QHU14844.1"/>
    <property type="molecule type" value="Genomic_DNA"/>
</dbReference>
<feature type="compositionally biased region" description="Low complexity" evidence="1">
    <location>
        <begin position="159"/>
        <end position="181"/>
    </location>
</feature>
<proteinExistence type="predicted"/>
<evidence type="ECO:0000256" key="1">
    <source>
        <dbReference type="SAM" id="MobiDB-lite"/>
    </source>
</evidence>
<reference evidence="2" key="1">
    <citation type="journal article" date="2020" name="Nature">
        <title>Giant virus diversity and host interactions through global metagenomics.</title>
        <authorList>
            <person name="Schulz F."/>
            <person name="Roux S."/>
            <person name="Paez-Espino D."/>
            <person name="Jungbluth S."/>
            <person name="Walsh D.A."/>
            <person name="Denef V.J."/>
            <person name="McMahon K.D."/>
            <person name="Konstantinidis K.T."/>
            <person name="Eloe-Fadrosh E.A."/>
            <person name="Kyrpides N.C."/>
            <person name="Woyke T."/>
        </authorList>
    </citation>
    <scope>NUCLEOTIDE SEQUENCE</scope>
    <source>
        <strain evidence="2">GVMAG-S-1102244-55</strain>
    </source>
</reference>
<organism evidence="2">
    <name type="scientific">viral metagenome</name>
    <dbReference type="NCBI Taxonomy" id="1070528"/>
    <lineage>
        <taxon>unclassified sequences</taxon>
        <taxon>metagenomes</taxon>
        <taxon>organismal metagenomes</taxon>
    </lineage>
</organism>
<feature type="compositionally biased region" description="Polar residues" evidence="1">
    <location>
        <begin position="131"/>
        <end position="143"/>
    </location>
</feature>
<dbReference type="AlphaFoldDB" id="A0A6C0KF20"/>